<accession>A0A2W2AAG7</accession>
<evidence type="ECO:0000256" key="7">
    <source>
        <dbReference type="ARBA" id="ARBA00023049"/>
    </source>
</evidence>
<dbReference type="PANTHER" id="PTHR47466">
    <property type="match status" value="1"/>
</dbReference>
<keyword evidence="8" id="KW-1015">Disulfide bond</keyword>
<dbReference type="PROSITE" id="PS50093">
    <property type="entry name" value="PKD"/>
    <property type="match status" value="1"/>
</dbReference>
<proteinExistence type="inferred from homology"/>
<comment type="similarity">
    <text evidence="1">Belongs to the peptidase M43B family.</text>
</comment>
<evidence type="ECO:0000256" key="6">
    <source>
        <dbReference type="ARBA" id="ARBA00022833"/>
    </source>
</evidence>
<protein>
    <recommendedName>
        <fullName evidence="10">PKD domain-containing protein</fullName>
    </recommendedName>
</protein>
<sequence>MSPKMIKNSILLMTAIFCMAGGRIYAQNCGTDAYNQNYKAQHPEVAVYEQQLQQELLQSMKKINLNKFARTTNQNETTVYDVPVVFHIIHDYGNEYISDTVVYNVLERVNSVFAKTNFSELADIFPNYAGVIPGTTKDYVGKANIHFHLATIDPQGNPTHGITHRRSYLAYRGDDNCKFDQWTPASYANIWIVGSMAQISSEGGYTYGIPAANGNPYIDGIIQSYGYINVNNNLSHHFGHFLGLQHPFTSGGWCGDDGVDDTPPVGATGAVVNGCVFDTSCAHGYLKQYTYNEMMTLYGEIYPGLSFNPVDSTSLIDYPDTSNAQNIMLAYPCSKMFTYGQTQVMRAVLNGTMANRSNLISSSNLTVTGALAPWPDLQPVADFSLSRVTQSFADHVPADRVFGCMNDCTFTFTDRSWNDTIIDRQWTFSNGATSPVATTPTVTNKFSQPGWVDVTLTATGNGTGSSTITRKAVFVADTAAINPDGYFQEFRPGDISNWPMFNYYNNDFKWSASKYGVYDTTAICYNNFDPRIDNVYLLGTSELLGTPGGDYDDLFTPAFDLSGPQYTYNCNLNFMSASATRATVFSDMKDSLEIWYSIDCAQSWKVLKIFTQDLLHRQGMVATSYHPASPADWTFQSIDIPQNAKTSKTFFRFRYKPGVNSHGFGTGNNFYMDRFQINNVPTGVNAVTLETTGLTLAPNPTVGSTNLYVKGGSGQAQIRVTDITGKLVYCTQQVLNGNLATIEIPAASLAVKGMYLVQIIYNQQTHTEKLMVY</sequence>
<evidence type="ECO:0000256" key="1">
    <source>
        <dbReference type="ARBA" id="ARBA00008721"/>
    </source>
</evidence>
<keyword evidence="3" id="KW-0479">Metal-binding</keyword>
<evidence type="ECO:0000259" key="10">
    <source>
        <dbReference type="PROSITE" id="PS50093"/>
    </source>
</evidence>
<evidence type="ECO:0000313" key="11">
    <source>
        <dbReference type="EMBL" id="PZF72271.1"/>
    </source>
</evidence>
<evidence type="ECO:0000256" key="3">
    <source>
        <dbReference type="ARBA" id="ARBA00022723"/>
    </source>
</evidence>
<dbReference type="GO" id="GO:0008237">
    <property type="term" value="F:metallopeptidase activity"/>
    <property type="evidence" value="ECO:0007669"/>
    <property type="project" value="UniProtKB-KW"/>
</dbReference>
<dbReference type="PANTHER" id="PTHR47466:SF1">
    <property type="entry name" value="METALLOPROTEASE MEP1 (AFU_ORTHOLOGUE AFUA_1G07730)-RELATED"/>
    <property type="match status" value="1"/>
</dbReference>
<keyword evidence="7" id="KW-0482">Metalloprotease</keyword>
<evidence type="ECO:0000256" key="4">
    <source>
        <dbReference type="ARBA" id="ARBA00022729"/>
    </source>
</evidence>
<dbReference type="Proteomes" id="UP000248745">
    <property type="component" value="Unassembled WGS sequence"/>
</dbReference>
<keyword evidence="2" id="KW-0645">Protease</keyword>
<dbReference type="Pfam" id="PF05572">
    <property type="entry name" value="Peptidase_M43"/>
    <property type="match status" value="1"/>
</dbReference>
<feature type="signal peptide" evidence="9">
    <location>
        <begin position="1"/>
        <end position="20"/>
    </location>
</feature>
<dbReference type="InterPro" id="IPR013783">
    <property type="entry name" value="Ig-like_fold"/>
</dbReference>
<reference evidence="11 12" key="1">
    <citation type="submission" date="2018-06" db="EMBL/GenBank/DDBJ databases">
        <title>Mucibacter soli gen. nov., sp. nov., a new member of the family Chitinophagaceae producing mucin.</title>
        <authorList>
            <person name="Kim M.-K."/>
            <person name="Park S."/>
            <person name="Kim T.-S."/>
            <person name="Joung Y."/>
            <person name="Han J.-H."/>
            <person name="Kim S.B."/>
        </authorList>
    </citation>
    <scope>NUCLEOTIDE SEQUENCE [LARGE SCALE GENOMIC DNA]</scope>
    <source>
        <strain evidence="11 12">R1-15</strain>
    </source>
</reference>
<organism evidence="11 12">
    <name type="scientific">Taibaiella soli</name>
    <dbReference type="NCBI Taxonomy" id="1649169"/>
    <lineage>
        <taxon>Bacteria</taxon>
        <taxon>Pseudomonadati</taxon>
        <taxon>Bacteroidota</taxon>
        <taxon>Chitinophagia</taxon>
        <taxon>Chitinophagales</taxon>
        <taxon>Chitinophagaceae</taxon>
        <taxon>Taibaiella</taxon>
    </lineage>
</organism>
<dbReference type="InterPro" id="IPR026444">
    <property type="entry name" value="Secre_tail"/>
</dbReference>
<dbReference type="CDD" id="cd00146">
    <property type="entry name" value="PKD"/>
    <property type="match status" value="1"/>
</dbReference>
<evidence type="ECO:0000256" key="5">
    <source>
        <dbReference type="ARBA" id="ARBA00022801"/>
    </source>
</evidence>
<dbReference type="AlphaFoldDB" id="A0A2W2AAG7"/>
<feature type="chain" id="PRO_5016023892" description="PKD domain-containing protein" evidence="9">
    <location>
        <begin position="21"/>
        <end position="773"/>
    </location>
</feature>
<evidence type="ECO:0000256" key="9">
    <source>
        <dbReference type="SAM" id="SignalP"/>
    </source>
</evidence>
<keyword evidence="4 9" id="KW-0732">Signal</keyword>
<evidence type="ECO:0000256" key="2">
    <source>
        <dbReference type="ARBA" id="ARBA00022670"/>
    </source>
</evidence>
<dbReference type="Gene3D" id="2.60.40.10">
    <property type="entry name" value="Immunoglobulins"/>
    <property type="match status" value="1"/>
</dbReference>
<evidence type="ECO:0000313" key="12">
    <source>
        <dbReference type="Proteomes" id="UP000248745"/>
    </source>
</evidence>
<dbReference type="SUPFAM" id="SSF49299">
    <property type="entry name" value="PKD domain"/>
    <property type="match status" value="1"/>
</dbReference>
<dbReference type="Gene3D" id="3.40.390.10">
    <property type="entry name" value="Collagenase (Catalytic Domain)"/>
    <property type="match status" value="1"/>
</dbReference>
<evidence type="ECO:0000256" key="8">
    <source>
        <dbReference type="ARBA" id="ARBA00023157"/>
    </source>
</evidence>
<comment type="caution">
    <text evidence="11">The sequence shown here is derived from an EMBL/GenBank/DDBJ whole genome shotgun (WGS) entry which is preliminary data.</text>
</comment>
<name>A0A2W2AAG7_9BACT</name>
<dbReference type="InterPro" id="IPR008754">
    <property type="entry name" value="Peptidase_M43"/>
</dbReference>
<dbReference type="NCBIfam" id="TIGR04183">
    <property type="entry name" value="Por_Secre_tail"/>
    <property type="match status" value="1"/>
</dbReference>
<dbReference type="GO" id="GO:0006508">
    <property type="term" value="P:proteolysis"/>
    <property type="evidence" value="ECO:0007669"/>
    <property type="project" value="UniProtKB-KW"/>
</dbReference>
<gene>
    <name evidence="11" type="ORF">DN068_12985</name>
</gene>
<dbReference type="InterPro" id="IPR024079">
    <property type="entry name" value="MetalloPept_cat_dom_sf"/>
</dbReference>
<dbReference type="EMBL" id="QKTW01000018">
    <property type="protein sequence ID" value="PZF72271.1"/>
    <property type="molecule type" value="Genomic_DNA"/>
</dbReference>
<keyword evidence="6" id="KW-0862">Zinc</keyword>
<feature type="domain" description="PKD" evidence="10">
    <location>
        <begin position="409"/>
        <end position="481"/>
    </location>
</feature>
<dbReference type="InterPro" id="IPR035986">
    <property type="entry name" value="PKD_dom_sf"/>
</dbReference>
<dbReference type="Pfam" id="PF18962">
    <property type="entry name" value="Por_Secre_tail"/>
    <property type="match status" value="1"/>
</dbReference>
<dbReference type="Gene3D" id="2.60.120.260">
    <property type="entry name" value="Galactose-binding domain-like"/>
    <property type="match status" value="1"/>
</dbReference>
<dbReference type="GO" id="GO:0046872">
    <property type="term" value="F:metal ion binding"/>
    <property type="evidence" value="ECO:0007669"/>
    <property type="project" value="UniProtKB-KW"/>
</dbReference>
<keyword evidence="5" id="KW-0378">Hydrolase</keyword>
<dbReference type="InterPro" id="IPR000601">
    <property type="entry name" value="PKD_dom"/>
</dbReference>
<dbReference type="OrthoDB" id="6278496at2"/>
<keyword evidence="12" id="KW-1185">Reference proteome</keyword>